<evidence type="ECO:0000256" key="4">
    <source>
        <dbReference type="ARBA" id="ARBA00022980"/>
    </source>
</evidence>
<dbReference type="GO" id="GO:0006412">
    <property type="term" value="P:translation"/>
    <property type="evidence" value="ECO:0007669"/>
    <property type="project" value="InterPro"/>
</dbReference>
<dbReference type="FunFam" id="3.30.230.10:FF:000035">
    <property type="entry name" value="28S ribosomal protein S9, mitochondrial"/>
    <property type="match status" value="1"/>
</dbReference>
<evidence type="ECO:0000256" key="6">
    <source>
        <dbReference type="ARBA" id="ARBA00023274"/>
    </source>
</evidence>
<dbReference type="AlphaFoldDB" id="A0AA39KU40"/>
<evidence type="ECO:0000313" key="10">
    <source>
        <dbReference type="EMBL" id="KAK0173829.1"/>
    </source>
</evidence>
<accession>A0AA39KU40</accession>
<reference evidence="10" key="1">
    <citation type="journal article" date="2023" name="bioRxiv">
        <title>Scaffold-level genome assemblies of two parasitoid biocontrol wasps reveal the parthenogenesis mechanism and an associated novel virus.</title>
        <authorList>
            <person name="Inwood S."/>
            <person name="Skelly J."/>
            <person name="Guhlin J."/>
            <person name="Harrop T."/>
            <person name="Goldson S."/>
            <person name="Dearden P."/>
        </authorList>
    </citation>
    <scope>NUCLEOTIDE SEQUENCE</scope>
    <source>
        <strain evidence="10">Irish</strain>
        <tissue evidence="10">Whole body</tissue>
    </source>
</reference>
<feature type="compositionally biased region" description="Basic and acidic residues" evidence="9">
    <location>
        <begin position="384"/>
        <end position="399"/>
    </location>
</feature>
<dbReference type="GO" id="GO:0003735">
    <property type="term" value="F:structural constituent of ribosome"/>
    <property type="evidence" value="ECO:0007669"/>
    <property type="project" value="InterPro"/>
</dbReference>
<dbReference type="EMBL" id="JAQQBS010000002">
    <property type="protein sequence ID" value="KAK0173829.1"/>
    <property type="molecule type" value="Genomic_DNA"/>
</dbReference>
<dbReference type="InterPro" id="IPR014721">
    <property type="entry name" value="Ribsml_uS5_D2-typ_fold_subgr"/>
</dbReference>
<dbReference type="GO" id="GO:0003723">
    <property type="term" value="F:RNA binding"/>
    <property type="evidence" value="ECO:0007669"/>
    <property type="project" value="TreeGrafter"/>
</dbReference>
<proteinExistence type="inferred from homology"/>
<evidence type="ECO:0000313" key="11">
    <source>
        <dbReference type="Proteomes" id="UP001168990"/>
    </source>
</evidence>
<evidence type="ECO:0000256" key="9">
    <source>
        <dbReference type="SAM" id="MobiDB-lite"/>
    </source>
</evidence>
<dbReference type="GO" id="GO:0005763">
    <property type="term" value="C:mitochondrial small ribosomal subunit"/>
    <property type="evidence" value="ECO:0007669"/>
    <property type="project" value="TreeGrafter"/>
</dbReference>
<comment type="subcellular location">
    <subcellularLocation>
        <location evidence="1">Mitochondrion</location>
    </subcellularLocation>
</comment>
<comment type="similarity">
    <text evidence="2">Belongs to the universal ribosomal protein uS9 family.</text>
</comment>
<dbReference type="PANTHER" id="PTHR21569">
    <property type="entry name" value="RIBOSOMAL PROTEIN S9"/>
    <property type="match status" value="1"/>
</dbReference>
<evidence type="ECO:0000256" key="7">
    <source>
        <dbReference type="ARBA" id="ARBA00039318"/>
    </source>
</evidence>
<organism evidence="10 11">
    <name type="scientific">Microctonus aethiopoides</name>
    <dbReference type="NCBI Taxonomy" id="144406"/>
    <lineage>
        <taxon>Eukaryota</taxon>
        <taxon>Metazoa</taxon>
        <taxon>Ecdysozoa</taxon>
        <taxon>Arthropoda</taxon>
        <taxon>Hexapoda</taxon>
        <taxon>Insecta</taxon>
        <taxon>Pterygota</taxon>
        <taxon>Neoptera</taxon>
        <taxon>Endopterygota</taxon>
        <taxon>Hymenoptera</taxon>
        <taxon>Apocrita</taxon>
        <taxon>Ichneumonoidea</taxon>
        <taxon>Braconidae</taxon>
        <taxon>Euphorinae</taxon>
        <taxon>Microctonus</taxon>
    </lineage>
</organism>
<gene>
    <name evidence="10" type="ORF">PV328_006972</name>
</gene>
<keyword evidence="3" id="KW-0809">Transit peptide</keyword>
<dbReference type="Gene3D" id="3.30.230.10">
    <property type="match status" value="1"/>
</dbReference>
<reference evidence="10" key="2">
    <citation type="submission" date="2023-03" db="EMBL/GenBank/DDBJ databases">
        <authorList>
            <person name="Inwood S.N."/>
            <person name="Skelly J.G."/>
            <person name="Guhlin J."/>
            <person name="Harrop T.W.R."/>
            <person name="Goldson S.G."/>
            <person name="Dearden P.K."/>
        </authorList>
    </citation>
    <scope>NUCLEOTIDE SEQUENCE</scope>
    <source>
        <strain evidence="10">Irish</strain>
        <tissue evidence="10">Whole body</tissue>
    </source>
</reference>
<keyword evidence="4" id="KW-0689">Ribosomal protein</keyword>
<evidence type="ECO:0000256" key="1">
    <source>
        <dbReference type="ARBA" id="ARBA00004173"/>
    </source>
</evidence>
<dbReference type="InterPro" id="IPR020568">
    <property type="entry name" value="Ribosomal_Su5_D2-typ_SF"/>
</dbReference>
<keyword evidence="11" id="KW-1185">Reference proteome</keyword>
<evidence type="ECO:0000256" key="2">
    <source>
        <dbReference type="ARBA" id="ARBA00005251"/>
    </source>
</evidence>
<evidence type="ECO:0000256" key="8">
    <source>
        <dbReference type="ARBA" id="ARBA00076042"/>
    </source>
</evidence>
<keyword evidence="5" id="KW-0496">Mitochondrion</keyword>
<name>A0AA39KU40_9HYME</name>
<dbReference type="Proteomes" id="UP001168990">
    <property type="component" value="Unassembled WGS sequence"/>
</dbReference>
<dbReference type="PANTHER" id="PTHR21569:SF1">
    <property type="entry name" value="SMALL RIBOSOMAL SUBUNIT PROTEIN US9M"/>
    <property type="match status" value="1"/>
</dbReference>
<comment type="caution">
    <text evidence="10">The sequence shown here is derived from an EMBL/GenBank/DDBJ whole genome shotgun (WGS) entry which is preliminary data.</text>
</comment>
<feature type="region of interest" description="Disordered" evidence="9">
    <location>
        <begin position="384"/>
        <end position="407"/>
    </location>
</feature>
<keyword evidence="6" id="KW-0687">Ribonucleoprotein</keyword>
<dbReference type="Pfam" id="PF00380">
    <property type="entry name" value="Ribosomal_S9"/>
    <property type="match status" value="1"/>
</dbReference>
<protein>
    <recommendedName>
        <fullName evidence="7">Small ribosomal subunit protein uS9m</fullName>
    </recommendedName>
    <alternativeName>
        <fullName evidence="8">28S ribosomal protein S9, mitochondrial</fullName>
    </alternativeName>
</protein>
<evidence type="ECO:0000256" key="3">
    <source>
        <dbReference type="ARBA" id="ARBA00022946"/>
    </source>
</evidence>
<sequence length="407" mass="47044">MKMALSSARVILGRHALHRNVMKTFDNSQRNVLCLSSNYSTVNAPLINNVQADNIFGTSEEAPKKKLSKAMKAYLERAKEYDEFIQREKKEYQIGKRHLANMMGINPEEFTQEDVKKSIEYLFPSGLFDPKARPIMEEPSKIYPPRKEAEFDESGRPFHSFFYTLRPNLYECLYNMIEELEKLNKLEDEELRKGLLPNAANKINVNTSSWLSQTDLQNLFLEDIIEKEYENFINAGERLINHPYSENAREFIMKYRVTKTAQSGGLIILPLEYDNQGRPFVIAKDSIRKTSEGEVKLLGNGSGKITINGKDITYFKRIQHREQIIFPLIFTGMQDKVDVEATVRNGGPTGQAGVIRWGISWALRSFLDSESIEKMRLAGLLSRDRRSRERKKPGQEGARRKFTWKKR</sequence>
<dbReference type="GO" id="GO:0005743">
    <property type="term" value="C:mitochondrial inner membrane"/>
    <property type="evidence" value="ECO:0007669"/>
    <property type="project" value="UniProtKB-ARBA"/>
</dbReference>
<evidence type="ECO:0000256" key="5">
    <source>
        <dbReference type="ARBA" id="ARBA00023128"/>
    </source>
</evidence>
<dbReference type="InterPro" id="IPR000754">
    <property type="entry name" value="Ribosomal_uS9"/>
</dbReference>
<dbReference type="SUPFAM" id="SSF54211">
    <property type="entry name" value="Ribosomal protein S5 domain 2-like"/>
    <property type="match status" value="1"/>
</dbReference>